<gene>
    <name evidence="2" type="ORF">A3F28_00710</name>
</gene>
<proteinExistence type="predicted"/>
<reference evidence="2 3" key="1">
    <citation type="journal article" date="2016" name="Nat. Commun.">
        <title>Thousands of microbial genomes shed light on interconnected biogeochemical processes in an aquifer system.</title>
        <authorList>
            <person name="Anantharaman K."/>
            <person name="Brown C.T."/>
            <person name="Hug L.A."/>
            <person name="Sharon I."/>
            <person name="Castelle C.J."/>
            <person name="Probst A.J."/>
            <person name="Thomas B.C."/>
            <person name="Singh A."/>
            <person name="Wilkins M.J."/>
            <person name="Karaoz U."/>
            <person name="Brodie E.L."/>
            <person name="Williams K.H."/>
            <person name="Hubbard S.S."/>
            <person name="Banfield J.F."/>
        </authorList>
    </citation>
    <scope>NUCLEOTIDE SEQUENCE [LARGE SCALE GENOMIC DNA]</scope>
</reference>
<dbReference type="AlphaFoldDB" id="A0A1F7UNF0"/>
<comment type="caution">
    <text evidence="2">The sequence shown here is derived from an EMBL/GenBank/DDBJ whole genome shotgun (WGS) entry which is preliminary data.</text>
</comment>
<feature type="region of interest" description="Disordered" evidence="1">
    <location>
        <begin position="1"/>
        <end position="25"/>
    </location>
</feature>
<evidence type="ECO:0000313" key="3">
    <source>
        <dbReference type="Proteomes" id="UP000176598"/>
    </source>
</evidence>
<protein>
    <submittedName>
        <fullName evidence="2">Uncharacterized protein</fullName>
    </submittedName>
</protein>
<evidence type="ECO:0000313" key="2">
    <source>
        <dbReference type="EMBL" id="OGL79820.1"/>
    </source>
</evidence>
<evidence type="ECO:0000256" key="1">
    <source>
        <dbReference type="SAM" id="MobiDB-lite"/>
    </source>
</evidence>
<dbReference type="Proteomes" id="UP000176598">
    <property type="component" value="Unassembled WGS sequence"/>
</dbReference>
<name>A0A1F7UNF0_9BACT</name>
<organism evidence="2 3">
    <name type="scientific">Candidatus Uhrbacteria bacterium RIFCSPHIGHO2_12_FULL_57_11</name>
    <dbReference type="NCBI Taxonomy" id="1802398"/>
    <lineage>
        <taxon>Bacteria</taxon>
        <taxon>Candidatus Uhriibacteriota</taxon>
    </lineage>
</organism>
<dbReference type="EMBL" id="MGEG01000005">
    <property type="protein sequence ID" value="OGL79820.1"/>
    <property type="molecule type" value="Genomic_DNA"/>
</dbReference>
<sequence length="453" mass="52444">MARRSPESAAPFIPPTEEAAAVPPPEAEEVIELRKVKKPKKLTPEQEARFQEGLKKLREREEKIFADRKRESAAKDKLFQQQMLDELRLRELETGWNEIQEAATKAVEEREQTPFDDRWNALVGKVARESGFEELDQEPFQRFLEEKKSDIVRRAIDMVKSGEAINATVAMEMAAKGYRDEFEKVFVKGETAEVLKEIAEDKERKRAVEETAQKLKLDLEARGQLFDTVVINGAYKEEIKANGEAARVLMPEQYQSISEDLMELAWFEDGENPVILSNRETYQNELDQSAHLYGVEGVTYYDFKKQRDSLKSVEEGGKTRPAELKSKEDEVRATWEFQSKLHESFLTAIDRAHQEFPDAFPFTGKQYEKLVRRANDLEKKVKETKGSMGMGARVRRLFEGPSKDEIMLRAEKKQLAKWDSLVDDYVEAGRSTLSKKYIEQQRADFKSKERERR</sequence>
<accession>A0A1F7UNF0</accession>